<sequence>MSFQTGILTPGSWLVWLGVPNTKGDRSIDSIQWVVFPTIQQLNLLVVVESISQKINILVDLALNELKNYI</sequence>
<dbReference type="EMBL" id="JANQDL010000041">
    <property type="protein sequence ID" value="MDH6063307.1"/>
    <property type="molecule type" value="Genomic_DNA"/>
</dbReference>
<organism evidence="1 2">
    <name type="scientific">Umezakia ovalisporum FSS-62</name>
    <dbReference type="NCBI Taxonomy" id="2971776"/>
    <lineage>
        <taxon>Bacteria</taxon>
        <taxon>Bacillati</taxon>
        <taxon>Cyanobacteriota</taxon>
        <taxon>Cyanophyceae</taxon>
        <taxon>Nostocales</taxon>
        <taxon>Nodulariaceae</taxon>
        <taxon>Umezakia</taxon>
    </lineage>
</organism>
<accession>A0AA43GX74</accession>
<dbReference type="AlphaFoldDB" id="A0AA43GX74"/>
<proteinExistence type="predicted"/>
<gene>
    <name evidence="1" type="ORF">NWP23_05845</name>
</gene>
<protein>
    <submittedName>
        <fullName evidence="1">Uncharacterized protein</fullName>
    </submittedName>
</protein>
<evidence type="ECO:0000313" key="1">
    <source>
        <dbReference type="EMBL" id="MDH6063307.1"/>
    </source>
</evidence>
<reference evidence="1 2" key="1">
    <citation type="journal article" date="2023" name="J. Phycol.">
        <title>Chrysosporum ovalisporum is synonymous with the true-branching cyanobacterium Umezakia natans (Nostocales/Aphanizomenonaceae).</title>
        <authorList>
            <person name="McGregor G.B."/>
            <person name="Sendall B.C."/>
            <person name="Niiyama Y."/>
            <person name="Tuji A."/>
            <person name="Willis A."/>
        </authorList>
    </citation>
    <scope>NUCLEOTIDE SEQUENCE [LARGE SCALE GENOMIC DNA]</scope>
    <source>
        <strain evidence="1 2">FSS-62</strain>
    </source>
</reference>
<dbReference type="RefSeq" id="WP_280700535.1">
    <property type="nucleotide sequence ID" value="NZ_JANQDL010000041.1"/>
</dbReference>
<comment type="caution">
    <text evidence="1">The sequence shown here is derived from an EMBL/GenBank/DDBJ whole genome shotgun (WGS) entry which is preliminary data.</text>
</comment>
<dbReference type="Proteomes" id="UP001159370">
    <property type="component" value="Unassembled WGS sequence"/>
</dbReference>
<evidence type="ECO:0000313" key="2">
    <source>
        <dbReference type="Proteomes" id="UP001159370"/>
    </source>
</evidence>
<name>A0AA43GX74_9CYAN</name>